<accession>A0ABX6SWW5</accession>
<keyword evidence="2" id="KW-0472">Membrane</keyword>
<feature type="transmembrane region" description="Helical" evidence="2">
    <location>
        <begin position="71"/>
        <end position="90"/>
    </location>
</feature>
<keyword evidence="2" id="KW-0812">Transmembrane</keyword>
<sequence>MTPVEPRTDQESAEAAQPATQTKASSSRTAEMPFFAPVAILVACAALSIADLAFLNDVIGQVLDLEQRPSIIISGALGLAGLLFMIHLGYSEAEAHHPPGKASKVVHIGIWIALGVAISAARLFSGKILELGSEDGVIQMIGLEVRQQDVVFAPIMLLMYLIAGLGARDATKSIFLNTGFHKFRESRADKKRAEEVHKQRAMDKQRERIATVQEEREAKRREMVAKQAERKTAKSADAERQQELKREREAAVHQEKLETLKKREELERERLELQKQNVSTEQRALEIQKERAEKRRVYHNAQQSYLQLKSGFQARTQLITEQIALIEKLDAEIAAVNSTLANTVKIIDESENSAQNAAALKIHAKTKEPVAQLKTVIANFNAERSHD</sequence>
<feature type="region of interest" description="Disordered" evidence="1">
    <location>
        <begin position="213"/>
        <end position="251"/>
    </location>
</feature>
<dbReference type="EMBL" id="CP060587">
    <property type="protein sequence ID" value="QNL93690.1"/>
    <property type="molecule type" value="Genomic_DNA"/>
</dbReference>
<reference evidence="3 4" key="1">
    <citation type="submission" date="2020-08" db="EMBL/GenBank/DDBJ databases">
        <title>Novel species in genus Aeromicrobium.</title>
        <authorList>
            <person name="Zhang G."/>
        </authorList>
    </citation>
    <scope>NUCLEOTIDE SEQUENCE [LARGE SCALE GENOMIC DNA]</scope>
    <source>
        <strain evidence="4">zg-629</strain>
    </source>
</reference>
<organism evidence="3 4">
    <name type="scientific">Aeromicrobium senzhongii</name>
    <dbReference type="NCBI Taxonomy" id="2663859"/>
    <lineage>
        <taxon>Bacteria</taxon>
        <taxon>Bacillati</taxon>
        <taxon>Actinomycetota</taxon>
        <taxon>Actinomycetes</taxon>
        <taxon>Propionibacteriales</taxon>
        <taxon>Nocardioidaceae</taxon>
        <taxon>Aeromicrobium</taxon>
    </lineage>
</organism>
<feature type="region of interest" description="Disordered" evidence="1">
    <location>
        <begin position="1"/>
        <end position="25"/>
    </location>
</feature>
<evidence type="ECO:0000256" key="2">
    <source>
        <dbReference type="SAM" id="Phobius"/>
    </source>
</evidence>
<keyword evidence="2" id="KW-1133">Transmembrane helix</keyword>
<dbReference type="RefSeq" id="WP_154596806.1">
    <property type="nucleotide sequence ID" value="NZ_CP060587.1"/>
</dbReference>
<feature type="transmembrane region" description="Helical" evidence="2">
    <location>
        <begin position="34"/>
        <end position="59"/>
    </location>
</feature>
<name>A0ABX6SWW5_9ACTN</name>
<feature type="transmembrane region" description="Helical" evidence="2">
    <location>
        <begin position="110"/>
        <end position="129"/>
    </location>
</feature>
<feature type="transmembrane region" description="Helical" evidence="2">
    <location>
        <begin position="150"/>
        <end position="167"/>
    </location>
</feature>
<protein>
    <recommendedName>
        <fullName evidence="5">DUF2637 domain-containing protein</fullName>
    </recommendedName>
</protein>
<evidence type="ECO:0000313" key="3">
    <source>
        <dbReference type="EMBL" id="QNL93690.1"/>
    </source>
</evidence>
<gene>
    <name evidence="3" type="ORF">H9L21_11305</name>
</gene>
<keyword evidence="4" id="KW-1185">Reference proteome</keyword>
<proteinExistence type="predicted"/>
<evidence type="ECO:0000256" key="1">
    <source>
        <dbReference type="SAM" id="MobiDB-lite"/>
    </source>
</evidence>
<dbReference type="Proteomes" id="UP000515871">
    <property type="component" value="Chromosome"/>
</dbReference>
<evidence type="ECO:0008006" key="5">
    <source>
        <dbReference type="Google" id="ProtNLM"/>
    </source>
</evidence>
<feature type="compositionally biased region" description="Basic and acidic residues" evidence="1">
    <location>
        <begin position="1"/>
        <end position="10"/>
    </location>
</feature>
<evidence type="ECO:0000313" key="4">
    <source>
        <dbReference type="Proteomes" id="UP000515871"/>
    </source>
</evidence>